<evidence type="ECO:0000313" key="3">
    <source>
        <dbReference type="Proteomes" id="UP000289437"/>
    </source>
</evidence>
<gene>
    <name evidence="2" type="ORF">GRAN_2620</name>
</gene>
<protein>
    <submittedName>
        <fullName evidence="2">Uncharacterized protein</fullName>
    </submittedName>
</protein>
<feature type="chain" id="PRO_5020469785" evidence="1">
    <location>
        <begin position="19"/>
        <end position="111"/>
    </location>
</feature>
<name>A0A4Q0SXB6_9BACT</name>
<dbReference type="Proteomes" id="UP000289437">
    <property type="component" value="Unassembled WGS sequence"/>
</dbReference>
<reference evidence="3" key="2">
    <citation type="submission" date="2019-02" db="EMBL/GenBank/DDBJ databases">
        <title>Granulicella sibirica sp. nov., a psychrotolerant acidobacterium isolated from an organic soil layer in forested tundra, West Siberia.</title>
        <authorList>
            <person name="Oshkin I.Y."/>
            <person name="Kulichevskaya I.S."/>
            <person name="Rijpstra W.I.C."/>
            <person name="Sinninghe Damste J.S."/>
            <person name="Rakitin A.L."/>
            <person name="Ravin N.V."/>
            <person name="Dedysh S.N."/>
        </authorList>
    </citation>
    <scope>NUCLEOTIDE SEQUENCE [LARGE SCALE GENOMIC DNA]</scope>
    <source>
        <strain evidence="3">AF10</strain>
    </source>
</reference>
<proteinExistence type="predicted"/>
<comment type="caution">
    <text evidence="2">The sequence shown here is derived from an EMBL/GenBank/DDBJ whole genome shotgun (WGS) entry which is preliminary data.</text>
</comment>
<feature type="signal peptide" evidence="1">
    <location>
        <begin position="1"/>
        <end position="18"/>
    </location>
</feature>
<organism evidence="2 3">
    <name type="scientific">Granulicella sibirica</name>
    <dbReference type="NCBI Taxonomy" id="2479048"/>
    <lineage>
        <taxon>Bacteria</taxon>
        <taxon>Pseudomonadati</taxon>
        <taxon>Acidobacteriota</taxon>
        <taxon>Terriglobia</taxon>
        <taxon>Terriglobales</taxon>
        <taxon>Acidobacteriaceae</taxon>
        <taxon>Granulicella</taxon>
    </lineage>
</organism>
<accession>A0A4Q0SXB6</accession>
<reference evidence="2 3" key="1">
    <citation type="submission" date="2018-11" db="EMBL/GenBank/DDBJ databases">
        <authorList>
            <person name="Mardanov A.V."/>
            <person name="Ravin N.V."/>
            <person name="Dedysh S.N."/>
        </authorList>
    </citation>
    <scope>NUCLEOTIDE SEQUENCE [LARGE SCALE GENOMIC DNA]</scope>
    <source>
        <strain evidence="2 3">AF10</strain>
    </source>
</reference>
<dbReference type="AlphaFoldDB" id="A0A4Q0SXB6"/>
<sequence>MMRCALLGVLSVASIALGQENPAAKITANHAVTEADGTVRMMRVVPLPQGLSAEARAWLSRPLAVDANVPSTIKQRRAMLDVSQARHRDELLTMFAVSVKDGVVAGCGCAR</sequence>
<dbReference type="EMBL" id="RDSM01000002">
    <property type="protein sequence ID" value="RXH55763.1"/>
    <property type="molecule type" value="Genomic_DNA"/>
</dbReference>
<keyword evidence="3" id="KW-1185">Reference proteome</keyword>
<dbReference type="RefSeq" id="WP_150133261.1">
    <property type="nucleotide sequence ID" value="NZ_RDSM01000002.1"/>
</dbReference>
<evidence type="ECO:0000256" key="1">
    <source>
        <dbReference type="SAM" id="SignalP"/>
    </source>
</evidence>
<evidence type="ECO:0000313" key="2">
    <source>
        <dbReference type="EMBL" id="RXH55763.1"/>
    </source>
</evidence>
<keyword evidence="1" id="KW-0732">Signal</keyword>